<dbReference type="Gene3D" id="3.40.190.10">
    <property type="entry name" value="Periplasmic binding protein-like II"/>
    <property type="match status" value="2"/>
</dbReference>
<dbReference type="PANTHER" id="PTHR35841:SF1">
    <property type="entry name" value="PHOSPHONATES-BINDING PERIPLASMIC PROTEIN"/>
    <property type="match status" value="1"/>
</dbReference>
<dbReference type="EMBL" id="FOEN01000001">
    <property type="protein sequence ID" value="SEP58878.1"/>
    <property type="molecule type" value="Genomic_DNA"/>
</dbReference>
<dbReference type="STRING" id="89093.SAMN04488558_101135"/>
<reference evidence="2 3" key="1">
    <citation type="submission" date="2016-10" db="EMBL/GenBank/DDBJ databases">
        <authorList>
            <person name="de Groot N.N."/>
        </authorList>
    </citation>
    <scope>NUCLEOTIDE SEQUENCE [LARGE SCALE GENOMIC DNA]</scope>
    <source>
        <strain evidence="2 3">DSM 15695</strain>
    </source>
</reference>
<dbReference type="AlphaFoldDB" id="A0A1H8Z5K2"/>
<evidence type="ECO:0000256" key="1">
    <source>
        <dbReference type="SAM" id="SignalP"/>
    </source>
</evidence>
<organism evidence="2 3">
    <name type="scientific">Ignavigranum ruoffiae</name>
    <dbReference type="NCBI Taxonomy" id="89093"/>
    <lineage>
        <taxon>Bacteria</taxon>
        <taxon>Bacillati</taxon>
        <taxon>Bacillota</taxon>
        <taxon>Bacilli</taxon>
        <taxon>Lactobacillales</taxon>
        <taxon>Aerococcaceae</taxon>
        <taxon>Ignavigranum</taxon>
    </lineage>
</organism>
<name>A0A1H8Z5K2_9LACT</name>
<feature type="chain" id="PRO_5011674971" evidence="1">
    <location>
        <begin position="28"/>
        <end position="345"/>
    </location>
</feature>
<evidence type="ECO:0000313" key="2">
    <source>
        <dbReference type="EMBL" id="SEP58878.1"/>
    </source>
</evidence>
<proteinExistence type="predicted"/>
<sequence length="345" mass="37757">MKKIVNLISVFFLLALSFVGLTSVVSAQDAQEIDTLRVAFVPSRDPEEIITATEPLKQLLIDELAKEGFNVKNVEITVGTNYEAVGEAMAAGTADVGLIPGGTYVLFSDDVEVLLTATRKGLSKDSETAKDWNDGKDTEQVDKQVTYYKGLVIAGPSKKGQELAEKVNNGEELTWEDLDSANWSVMSSSSSSGYIYPSIWLKENFGKPLSDLSNIVQAESYGSSVARLASEQVDIVVGFADLRMDNADAWTSEMGREKSIWEETNVIGVTPNVYNDTVSVSKTSEIMSDELKEALKKAFINIAQTDEGKEVIAIYNHEGYQEASDADYDTEREAQKVLKEAEGQN</sequence>
<evidence type="ECO:0000313" key="3">
    <source>
        <dbReference type="Proteomes" id="UP000198833"/>
    </source>
</evidence>
<dbReference type="PANTHER" id="PTHR35841">
    <property type="entry name" value="PHOSPHONATES-BINDING PERIPLASMIC PROTEIN"/>
    <property type="match status" value="1"/>
</dbReference>
<dbReference type="Proteomes" id="UP000198833">
    <property type="component" value="Unassembled WGS sequence"/>
</dbReference>
<dbReference type="Pfam" id="PF12974">
    <property type="entry name" value="Phosphonate-bd"/>
    <property type="match status" value="1"/>
</dbReference>
<dbReference type="RefSeq" id="WP_092569741.1">
    <property type="nucleotide sequence ID" value="NZ_CP149446.1"/>
</dbReference>
<dbReference type="OrthoDB" id="9776786at2"/>
<accession>A0A1H8Z5K2</accession>
<feature type="signal peptide" evidence="1">
    <location>
        <begin position="1"/>
        <end position="27"/>
    </location>
</feature>
<keyword evidence="3" id="KW-1185">Reference proteome</keyword>
<protein>
    <submittedName>
        <fullName evidence="2">Phosphonate transport system substrate-binding protein</fullName>
    </submittedName>
</protein>
<gene>
    <name evidence="2" type="ORF">SAMN04488558_101135</name>
</gene>
<dbReference type="SUPFAM" id="SSF53850">
    <property type="entry name" value="Periplasmic binding protein-like II"/>
    <property type="match status" value="1"/>
</dbReference>
<keyword evidence="1" id="KW-0732">Signal</keyword>